<evidence type="ECO:0000256" key="4">
    <source>
        <dbReference type="ARBA" id="ARBA00023136"/>
    </source>
</evidence>
<comment type="subcellular location">
    <subcellularLocation>
        <location evidence="1">Membrane</location>
        <topology evidence="1">Multi-pass membrane protein</topology>
    </subcellularLocation>
</comment>
<feature type="transmembrane region" description="Helical" evidence="5">
    <location>
        <begin position="159"/>
        <end position="186"/>
    </location>
</feature>
<feature type="transmembrane region" description="Helical" evidence="5">
    <location>
        <begin position="95"/>
        <end position="115"/>
    </location>
</feature>
<keyword evidence="4 5" id="KW-0472">Membrane</keyword>
<proteinExistence type="predicted"/>
<dbReference type="SUPFAM" id="SSF158442">
    <property type="entry name" value="DsbB-like"/>
    <property type="match status" value="1"/>
</dbReference>
<keyword evidence="2 5" id="KW-0812">Transmembrane</keyword>
<name>A0A6N6VF43_9HYPH</name>
<sequence length="196" mass="20869">MLRRFHAAESLSSFVPSRGSMRPMLDRIPPLTIPWIVLAVSVATLGGAYFFQYALGYQPCHLCLIERIPYVFAIGAALCAGVLSREANLGIGPVVLLGLCAAAFAIGAGISGYHAGVEYKWWAGPSDCTSSGLVANSLADLQAQIQGGTRAPQCDKAAWTLFGISLAGFNFFISLALFALSALPVLRYEREAHGME</sequence>
<dbReference type="GO" id="GO:0006457">
    <property type="term" value="P:protein folding"/>
    <property type="evidence" value="ECO:0007669"/>
    <property type="project" value="InterPro"/>
</dbReference>
<evidence type="ECO:0000313" key="6">
    <source>
        <dbReference type="EMBL" id="KAB7738808.1"/>
    </source>
</evidence>
<evidence type="ECO:0000256" key="2">
    <source>
        <dbReference type="ARBA" id="ARBA00022692"/>
    </source>
</evidence>
<dbReference type="EMBL" id="WESC01000016">
    <property type="protein sequence ID" value="KAB7738808.1"/>
    <property type="molecule type" value="Genomic_DNA"/>
</dbReference>
<dbReference type="GO" id="GO:0015035">
    <property type="term" value="F:protein-disulfide reductase activity"/>
    <property type="evidence" value="ECO:0007669"/>
    <property type="project" value="InterPro"/>
</dbReference>
<evidence type="ECO:0000313" key="7">
    <source>
        <dbReference type="Proteomes" id="UP000468901"/>
    </source>
</evidence>
<comment type="caution">
    <text evidence="6">The sequence shown here is derived from an EMBL/GenBank/DDBJ whole genome shotgun (WGS) entry which is preliminary data.</text>
</comment>
<feature type="transmembrane region" description="Helical" evidence="5">
    <location>
        <begin position="67"/>
        <end position="83"/>
    </location>
</feature>
<dbReference type="InterPro" id="IPR023380">
    <property type="entry name" value="DsbB-like_sf"/>
</dbReference>
<dbReference type="Proteomes" id="UP000468901">
    <property type="component" value="Unassembled WGS sequence"/>
</dbReference>
<evidence type="ECO:0000256" key="3">
    <source>
        <dbReference type="ARBA" id="ARBA00022989"/>
    </source>
</evidence>
<dbReference type="AlphaFoldDB" id="A0A6N6VF43"/>
<reference evidence="6 7" key="1">
    <citation type="submission" date="2019-09" db="EMBL/GenBank/DDBJ databases">
        <title>Parvibaculum sedimenti sp. nov., isolated from sediment.</title>
        <authorList>
            <person name="Wang Y."/>
        </authorList>
    </citation>
    <scope>NUCLEOTIDE SEQUENCE [LARGE SCALE GENOMIC DNA]</scope>
    <source>
        <strain evidence="6 7">HXT-9</strain>
    </source>
</reference>
<dbReference type="InterPro" id="IPR003752">
    <property type="entry name" value="DiS_bond_form_DsbB/BdbC"/>
</dbReference>
<gene>
    <name evidence="6" type="ORF">F2P47_15320</name>
</gene>
<dbReference type="Pfam" id="PF02600">
    <property type="entry name" value="DsbB"/>
    <property type="match status" value="1"/>
</dbReference>
<protein>
    <submittedName>
        <fullName evidence="6">Disulfide bond formation protein B</fullName>
    </submittedName>
</protein>
<evidence type="ECO:0000256" key="1">
    <source>
        <dbReference type="ARBA" id="ARBA00004141"/>
    </source>
</evidence>
<accession>A0A6N6VF43</accession>
<organism evidence="6 7">
    <name type="scientific">Parvibaculum sedimenti</name>
    <dbReference type="NCBI Taxonomy" id="2608632"/>
    <lineage>
        <taxon>Bacteria</taxon>
        <taxon>Pseudomonadati</taxon>
        <taxon>Pseudomonadota</taxon>
        <taxon>Alphaproteobacteria</taxon>
        <taxon>Hyphomicrobiales</taxon>
        <taxon>Parvibaculaceae</taxon>
        <taxon>Parvibaculum</taxon>
    </lineage>
</organism>
<dbReference type="Gene3D" id="1.20.1550.10">
    <property type="entry name" value="DsbB-like"/>
    <property type="match status" value="1"/>
</dbReference>
<evidence type="ECO:0000256" key="5">
    <source>
        <dbReference type="SAM" id="Phobius"/>
    </source>
</evidence>
<keyword evidence="7" id="KW-1185">Reference proteome</keyword>
<feature type="transmembrane region" description="Helical" evidence="5">
    <location>
        <begin position="31"/>
        <end position="55"/>
    </location>
</feature>
<keyword evidence="3 5" id="KW-1133">Transmembrane helix</keyword>
<dbReference type="GO" id="GO:0016020">
    <property type="term" value="C:membrane"/>
    <property type="evidence" value="ECO:0007669"/>
    <property type="project" value="UniProtKB-SubCell"/>
</dbReference>